<proteinExistence type="inferred from homology"/>
<comment type="caution">
    <text evidence="5">The sequence shown here is derived from an EMBL/GenBank/DDBJ whole genome shotgun (WGS) entry which is preliminary data.</text>
</comment>
<evidence type="ECO:0000256" key="3">
    <source>
        <dbReference type="ARBA" id="ARBA00022679"/>
    </source>
</evidence>
<accession>A0AA43QWL3</accession>
<name>A0AA43QWL3_MYCAR</name>
<evidence type="ECO:0000313" key="6">
    <source>
        <dbReference type="Proteomes" id="UP001162175"/>
    </source>
</evidence>
<protein>
    <submittedName>
        <fullName evidence="5">23S rRNA (Guanosine(2251)-2'-O)-methyltransferase RlmB</fullName>
    </submittedName>
</protein>
<dbReference type="EMBL" id="JAPFAR010000001">
    <property type="protein sequence ID" value="MDI3349244.1"/>
    <property type="molecule type" value="Genomic_DNA"/>
</dbReference>
<dbReference type="SUPFAM" id="SSF55315">
    <property type="entry name" value="L30e-like"/>
    <property type="match status" value="1"/>
</dbReference>
<dbReference type="NCBIfam" id="TIGR00186">
    <property type="entry name" value="rRNA_methyl_3"/>
    <property type="match status" value="1"/>
</dbReference>
<dbReference type="GO" id="GO:0003723">
    <property type="term" value="F:RNA binding"/>
    <property type="evidence" value="ECO:0007669"/>
    <property type="project" value="InterPro"/>
</dbReference>
<dbReference type="AlphaFoldDB" id="A0AA43QWL3"/>
<dbReference type="RefSeq" id="WP_109246946.1">
    <property type="nucleotide sequence ID" value="NZ_FPMH01000003.1"/>
</dbReference>
<reference evidence="5" key="1">
    <citation type="submission" date="2022-11" db="EMBL/GenBank/DDBJ databases">
        <title>Draft genome of Mycoplasma arginini isolated from fly.</title>
        <authorList>
            <person name="Severgnini M."/>
            <person name="Gioia G."/>
            <person name="Cremonesi P."/>
            <person name="Moroni P."/>
            <person name="Addis M.F."/>
            <person name="Castiglioni B."/>
        </authorList>
    </citation>
    <scope>NUCLEOTIDE SEQUENCE</scope>
    <source>
        <strain evidence="5">QMP CG1-1632</strain>
    </source>
</reference>
<gene>
    <name evidence="5" type="primary">rlmB</name>
    <name evidence="5" type="ORF">DCBHLPFO_00013</name>
</gene>
<dbReference type="GO" id="GO:0032259">
    <property type="term" value="P:methylation"/>
    <property type="evidence" value="ECO:0007669"/>
    <property type="project" value="UniProtKB-KW"/>
</dbReference>
<dbReference type="Pfam" id="PF00588">
    <property type="entry name" value="SpoU_methylase"/>
    <property type="match status" value="1"/>
</dbReference>
<dbReference type="InterPro" id="IPR029026">
    <property type="entry name" value="tRNA_m1G_MTases_N"/>
</dbReference>
<dbReference type="Gene3D" id="3.40.1280.10">
    <property type="match status" value="1"/>
</dbReference>
<evidence type="ECO:0000256" key="2">
    <source>
        <dbReference type="ARBA" id="ARBA00022603"/>
    </source>
</evidence>
<dbReference type="Proteomes" id="UP001162175">
    <property type="component" value="Unassembled WGS sequence"/>
</dbReference>
<dbReference type="PANTHER" id="PTHR46429:SF1">
    <property type="entry name" value="23S RRNA (GUANOSINE-2'-O-)-METHYLTRANSFERASE RLMB"/>
    <property type="match status" value="1"/>
</dbReference>
<keyword evidence="2" id="KW-0489">Methyltransferase</keyword>
<dbReference type="Gene3D" id="3.30.1330.30">
    <property type="match status" value="1"/>
</dbReference>
<comment type="similarity">
    <text evidence="1">Belongs to the class IV-like SAM-binding methyltransferase superfamily. RNA methyltransferase TrmH family.</text>
</comment>
<dbReference type="InterPro" id="IPR013123">
    <property type="entry name" value="SpoU_subst-bd"/>
</dbReference>
<dbReference type="InterPro" id="IPR004441">
    <property type="entry name" value="rRNA_MeTrfase_TrmH"/>
</dbReference>
<dbReference type="GO" id="GO:0006396">
    <property type="term" value="P:RNA processing"/>
    <property type="evidence" value="ECO:0007669"/>
    <property type="project" value="InterPro"/>
</dbReference>
<dbReference type="InterPro" id="IPR029028">
    <property type="entry name" value="Alpha/beta_knot_MTases"/>
</dbReference>
<evidence type="ECO:0000313" key="5">
    <source>
        <dbReference type="EMBL" id="MDI3349244.1"/>
    </source>
</evidence>
<dbReference type="Pfam" id="PF08032">
    <property type="entry name" value="SpoU_sub_bind"/>
    <property type="match status" value="1"/>
</dbReference>
<dbReference type="CDD" id="cd18103">
    <property type="entry name" value="SpoU-like_RlmB"/>
    <property type="match status" value="1"/>
</dbReference>
<dbReference type="SMART" id="SM00967">
    <property type="entry name" value="SpoU_sub_bind"/>
    <property type="match status" value="1"/>
</dbReference>
<evidence type="ECO:0000256" key="1">
    <source>
        <dbReference type="ARBA" id="ARBA00007228"/>
    </source>
</evidence>
<dbReference type="GO" id="GO:0008173">
    <property type="term" value="F:RNA methyltransferase activity"/>
    <property type="evidence" value="ECO:0007669"/>
    <property type="project" value="InterPro"/>
</dbReference>
<sequence>MKNFIYGKNSVLEALENNFPIIRIYLLKGLENRSIKFKNITYLSMNEMNKITNGNHQGYIAEIVPFNYHDIHTILKDKPETVLILDHIQDPQNFGAIIRSSNVFGIKHIIIPKDRSVDVTPTVLKTSSGGFKNVKIIKVTSLFESIEFLKKNDFWIYATALNDKAKIISKTNFSFPVALIMGNEGSGVSKTLLKHADEIIYIKQDSEAVQSLNVSAATAVCLYEIFNQRNK</sequence>
<keyword evidence="3" id="KW-0808">Transferase</keyword>
<dbReference type="InterPro" id="IPR029064">
    <property type="entry name" value="Ribosomal_eL30-like_sf"/>
</dbReference>
<dbReference type="GO" id="GO:0005829">
    <property type="term" value="C:cytosol"/>
    <property type="evidence" value="ECO:0007669"/>
    <property type="project" value="TreeGrafter"/>
</dbReference>
<organism evidence="5 6">
    <name type="scientific">Mycoplasmopsis arginini</name>
    <name type="common">Mycoplasma arginini</name>
    <dbReference type="NCBI Taxonomy" id="2094"/>
    <lineage>
        <taxon>Bacteria</taxon>
        <taxon>Bacillati</taxon>
        <taxon>Mycoplasmatota</taxon>
        <taxon>Mycoplasmoidales</taxon>
        <taxon>Metamycoplasmataceae</taxon>
        <taxon>Mycoplasmopsis</taxon>
    </lineage>
</organism>
<feature type="domain" description="RNA 2-O ribose methyltransferase substrate binding" evidence="4">
    <location>
        <begin position="4"/>
        <end position="69"/>
    </location>
</feature>
<dbReference type="SUPFAM" id="SSF75217">
    <property type="entry name" value="alpha/beta knot"/>
    <property type="match status" value="1"/>
</dbReference>
<dbReference type="PANTHER" id="PTHR46429">
    <property type="entry name" value="23S RRNA (GUANOSINE-2'-O-)-METHYLTRANSFERASE RLMB"/>
    <property type="match status" value="1"/>
</dbReference>
<dbReference type="InterPro" id="IPR001537">
    <property type="entry name" value="SpoU_MeTrfase"/>
</dbReference>
<evidence type="ECO:0000259" key="4">
    <source>
        <dbReference type="SMART" id="SM00967"/>
    </source>
</evidence>